<dbReference type="EMBL" id="CP008746">
    <property type="protein sequence ID" value="AKJ39906.1"/>
    <property type="molecule type" value="Genomic_DNA"/>
</dbReference>
<dbReference type="PATRIC" id="fig|796385.3.peg.3571"/>
<organism evidence="1 2">
    <name type="scientific">Methanosarcina barkeri CM1</name>
    <dbReference type="NCBI Taxonomy" id="796385"/>
    <lineage>
        <taxon>Archaea</taxon>
        <taxon>Methanobacteriati</taxon>
        <taxon>Methanobacteriota</taxon>
        <taxon>Stenosarchaea group</taxon>
        <taxon>Methanomicrobia</taxon>
        <taxon>Methanosarcinales</taxon>
        <taxon>Methanosarcinaceae</taxon>
        <taxon>Methanosarcina</taxon>
    </lineage>
</organism>
<evidence type="ECO:0000313" key="1">
    <source>
        <dbReference type="EMBL" id="AKJ39906.1"/>
    </source>
</evidence>
<dbReference type="Proteomes" id="UP000035331">
    <property type="component" value="Chromosome"/>
</dbReference>
<gene>
    <name evidence="1" type="ORF">MCM1_2910</name>
</gene>
<dbReference type="AlphaFoldDB" id="A0A0G3CD24"/>
<reference evidence="1 2" key="2">
    <citation type="journal article" date="2015" name="Stand. Genomic Sci.">
        <title>The complete genome sequence of the rumen methanogen Methanosarcina barkeri CM1.</title>
        <authorList>
            <person name="Lambie S.C."/>
            <person name="Kelly W.J."/>
            <person name="Leahy S.C."/>
            <person name="Li D."/>
            <person name="Reilly K."/>
            <person name="McAllister T.A."/>
            <person name="Valle E.R."/>
            <person name="Attwood G.T."/>
            <person name="Altermann E."/>
        </authorList>
    </citation>
    <scope>NUCLEOTIDE SEQUENCE [LARGE SCALE GENOMIC DNA]</scope>
    <source>
        <strain evidence="1 2">CM1</strain>
    </source>
</reference>
<proteinExistence type="predicted"/>
<dbReference type="RefSeq" id="WP_141706339.1">
    <property type="nucleotide sequence ID" value="NZ_CP008746.1"/>
</dbReference>
<sequence>MIDSGLMNIYKLVLELTLLIMTTYHYYNSYDVHKHTLCDEEYVTNCHVLPFPFEVIPYEAHQ</sequence>
<name>A0A0G3CD24_METBA</name>
<reference evidence="2" key="1">
    <citation type="submission" date="2014-06" db="EMBL/GenBank/DDBJ databases">
        <title>The complete genome sequence of Methanosarcina barkeri CM1.</title>
        <authorList>
            <consortium name="Pastoral Greenhouse Gas Research Consortium"/>
            <person name="Lambie S.C."/>
            <person name="Leahy S.C."/>
            <person name="Kelly W.J."/>
            <person name="Li D."/>
            <person name="Reilly K."/>
            <person name="Attwood G.T."/>
            <person name="Altermann E."/>
        </authorList>
    </citation>
    <scope>NUCLEOTIDE SEQUENCE [LARGE SCALE GENOMIC DNA]</scope>
    <source>
        <strain evidence="2">CM1</strain>
    </source>
</reference>
<dbReference type="GeneID" id="42569756"/>
<protein>
    <submittedName>
        <fullName evidence="1">Uncharacterized protein</fullName>
    </submittedName>
</protein>
<accession>A0A0G3CD24</accession>
<evidence type="ECO:0000313" key="2">
    <source>
        <dbReference type="Proteomes" id="UP000035331"/>
    </source>
</evidence>